<dbReference type="Gene3D" id="3.30.10.10">
    <property type="entry name" value="Trypsin Inhibitor V, subunit A"/>
    <property type="match status" value="1"/>
</dbReference>
<accession>A0ABP0ZDK8</accession>
<dbReference type="Pfam" id="PF00280">
    <property type="entry name" value="potato_inhibit"/>
    <property type="match status" value="1"/>
</dbReference>
<evidence type="ECO:0000256" key="2">
    <source>
        <dbReference type="ARBA" id="ARBA00022690"/>
    </source>
</evidence>
<name>A0ABP0ZDK8_9ROSI</name>
<dbReference type="PRINTS" id="PR00292">
    <property type="entry name" value="POTATOINHBTR"/>
</dbReference>
<dbReference type="InterPro" id="IPR036354">
    <property type="entry name" value="Prot_inh_pot1_sf"/>
</dbReference>
<keyword evidence="3" id="KW-0722">Serine protease inhibitor</keyword>
<organism evidence="4 5">
    <name type="scientific">Citrullus colocynthis</name>
    <name type="common">colocynth</name>
    <dbReference type="NCBI Taxonomy" id="252529"/>
    <lineage>
        <taxon>Eukaryota</taxon>
        <taxon>Viridiplantae</taxon>
        <taxon>Streptophyta</taxon>
        <taxon>Embryophyta</taxon>
        <taxon>Tracheophyta</taxon>
        <taxon>Spermatophyta</taxon>
        <taxon>Magnoliopsida</taxon>
        <taxon>eudicotyledons</taxon>
        <taxon>Gunneridae</taxon>
        <taxon>Pentapetalae</taxon>
        <taxon>rosids</taxon>
        <taxon>fabids</taxon>
        <taxon>Cucurbitales</taxon>
        <taxon>Cucurbitaceae</taxon>
        <taxon>Benincaseae</taxon>
        <taxon>Citrullus</taxon>
    </lineage>
</organism>
<evidence type="ECO:0000313" key="5">
    <source>
        <dbReference type="Proteomes" id="UP001642487"/>
    </source>
</evidence>
<dbReference type="PROSITE" id="PS00285">
    <property type="entry name" value="POTATO_INHIBITOR"/>
    <property type="match status" value="1"/>
</dbReference>
<sequence>MADLPFPGKLNSKLLIVLLNLSKIFINPRKSSWPELVGIEAEIAKHIILKENPRVKIIEILLAGSPVTLDLREDRVRIFVNIRNVAVEIPKIG</sequence>
<dbReference type="PANTHER" id="PTHR33091:SF53">
    <property type="entry name" value="OS08G0441300 PROTEIN"/>
    <property type="match status" value="1"/>
</dbReference>
<protein>
    <submittedName>
        <fullName evidence="4">Uncharacterized protein</fullName>
    </submittedName>
</protein>
<reference evidence="4 5" key="1">
    <citation type="submission" date="2024-03" db="EMBL/GenBank/DDBJ databases">
        <authorList>
            <person name="Gkanogiannis A."/>
            <person name="Becerra Lopez-Lavalle L."/>
        </authorList>
    </citation>
    <scope>NUCLEOTIDE SEQUENCE [LARGE SCALE GENOMIC DNA]</scope>
</reference>
<evidence type="ECO:0000256" key="3">
    <source>
        <dbReference type="ARBA" id="ARBA00022900"/>
    </source>
</evidence>
<proteinExistence type="inferred from homology"/>
<dbReference type="Proteomes" id="UP001642487">
    <property type="component" value="Chromosome 9"/>
</dbReference>
<evidence type="ECO:0000256" key="1">
    <source>
        <dbReference type="ARBA" id="ARBA00008210"/>
    </source>
</evidence>
<dbReference type="EMBL" id="OZ021743">
    <property type="protein sequence ID" value="CAK9329801.1"/>
    <property type="molecule type" value="Genomic_DNA"/>
</dbReference>
<evidence type="ECO:0000313" key="4">
    <source>
        <dbReference type="EMBL" id="CAK9329801.1"/>
    </source>
</evidence>
<keyword evidence="2" id="KW-0646">Protease inhibitor</keyword>
<comment type="similarity">
    <text evidence="1">Belongs to the protease inhibitor I13 (potato type I serine protease inhibitor) family.</text>
</comment>
<keyword evidence="5" id="KW-1185">Reference proteome</keyword>
<dbReference type="SUPFAM" id="SSF54654">
    <property type="entry name" value="CI-2 family of serine protease inhibitors"/>
    <property type="match status" value="1"/>
</dbReference>
<dbReference type="PANTHER" id="PTHR33091">
    <property type="entry name" value="PROTEIN, PUTATIVE, EXPRESSED-RELATED"/>
    <property type="match status" value="1"/>
</dbReference>
<gene>
    <name evidence="4" type="ORF">CITCOLO1_LOCUS22281</name>
</gene>
<dbReference type="InterPro" id="IPR000864">
    <property type="entry name" value="Prot_inh_pot1"/>
</dbReference>